<dbReference type="InterPro" id="IPR013088">
    <property type="entry name" value="Znf_NHR/GATA"/>
</dbReference>
<evidence type="ECO:0000256" key="7">
    <source>
        <dbReference type="ARBA" id="ARBA00023170"/>
    </source>
</evidence>
<dbReference type="GO" id="GO:0006357">
    <property type="term" value="P:regulation of transcription by RNA polymerase II"/>
    <property type="evidence" value="ECO:0000318"/>
    <property type="project" value="GO_Central"/>
</dbReference>
<gene>
    <name evidence="12 14" type="primary">nhr-87</name>
    <name evidence="12" type="ORF">CELE_Y41D4B.7</name>
    <name evidence="14" type="ORF">Y41D4B.7</name>
</gene>
<dbReference type="CTD" id="176972"/>
<dbReference type="GO" id="GO:0043565">
    <property type="term" value="F:sequence-specific DNA binding"/>
    <property type="evidence" value="ECO:0007669"/>
    <property type="project" value="InterPro"/>
</dbReference>
<feature type="domain" description="Nuclear receptor" evidence="10">
    <location>
        <begin position="2"/>
        <end position="79"/>
    </location>
</feature>
<dbReference type="STRING" id="6239.Y41D4B.7.1"/>
<keyword evidence="6 9" id="KW-0804">Transcription</keyword>
<dbReference type="PROSITE" id="PS51843">
    <property type="entry name" value="NR_LBD"/>
    <property type="match status" value="1"/>
</dbReference>
<dbReference type="PRINTS" id="PR00047">
    <property type="entry name" value="STROIDFINGER"/>
</dbReference>
<dbReference type="HOGENOM" id="CLU_007368_20_3_1"/>
<dbReference type="InterPro" id="IPR035500">
    <property type="entry name" value="NHR-like_dom_sf"/>
</dbReference>
<reference evidence="12 13" key="1">
    <citation type="journal article" date="1998" name="Science">
        <title>Genome sequence of the nematode C. elegans: a platform for investigating biology.</title>
        <authorList>
            <consortium name="The C. elegans sequencing consortium"/>
            <person name="Sulson J.E."/>
            <person name="Waterston R."/>
        </authorList>
    </citation>
    <scope>NUCLEOTIDE SEQUENCE [LARGE SCALE GENOMIC DNA]</scope>
    <source>
        <strain evidence="12 13">Bristol N2</strain>
    </source>
</reference>
<evidence type="ECO:0000259" key="11">
    <source>
        <dbReference type="PROSITE" id="PS51843"/>
    </source>
</evidence>
<evidence type="ECO:0000259" key="10">
    <source>
        <dbReference type="PROSITE" id="PS51030"/>
    </source>
</evidence>
<evidence type="ECO:0000313" key="13">
    <source>
        <dbReference type="Proteomes" id="UP000001940"/>
    </source>
</evidence>
<dbReference type="SMART" id="SM00430">
    <property type="entry name" value="HOLI"/>
    <property type="match status" value="1"/>
</dbReference>
<accession>Q8WSN9</accession>
<dbReference type="Proteomes" id="UP000001940">
    <property type="component" value="Chromosome IV"/>
</dbReference>
<protein>
    <submittedName>
        <fullName evidence="12">Nuclear Hormone Receptor family</fullName>
    </submittedName>
</protein>
<dbReference type="SMR" id="Q8WSN9"/>
<evidence type="ECO:0000256" key="4">
    <source>
        <dbReference type="ARBA" id="ARBA00023015"/>
    </source>
</evidence>
<dbReference type="InParanoid" id="Q8WSN9"/>
<dbReference type="InterPro" id="IPR001628">
    <property type="entry name" value="Znf_hrmn_rcpt"/>
</dbReference>
<keyword evidence="5 9" id="KW-0238">DNA-binding</keyword>
<dbReference type="PROSITE" id="PS00031">
    <property type="entry name" value="NUCLEAR_REC_DBD_1"/>
    <property type="match status" value="1"/>
</dbReference>
<keyword evidence="2 9" id="KW-0863">Zinc-finger</keyword>
<dbReference type="PROSITE" id="PS51030">
    <property type="entry name" value="NUCLEAR_REC_DBD_2"/>
    <property type="match status" value="1"/>
</dbReference>
<evidence type="ECO:0000256" key="5">
    <source>
        <dbReference type="ARBA" id="ARBA00023125"/>
    </source>
</evidence>
<dbReference type="PeptideAtlas" id="Q8WSN9"/>
<dbReference type="Gene3D" id="1.10.565.10">
    <property type="entry name" value="Retinoid X Receptor"/>
    <property type="match status" value="1"/>
</dbReference>
<evidence type="ECO:0000256" key="2">
    <source>
        <dbReference type="ARBA" id="ARBA00022771"/>
    </source>
</evidence>
<comment type="similarity">
    <text evidence="9">Belongs to the nuclear hormone receptor family.</text>
</comment>
<evidence type="ECO:0000256" key="1">
    <source>
        <dbReference type="ARBA" id="ARBA00022723"/>
    </source>
</evidence>
<keyword evidence="8 9" id="KW-0539">Nucleus</keyword>
<keyword evidence="4 9" id="KW-0805">Transcription regulation</keyword>
<dbReference type="UCSC" id="Y41D4B.7">
    <property type="organism name" value="c. elegans"/>
</dbReference>
<dbReference type="FunCoup" id="Q8WSN9">
    <property type="interactions" value="283"/>
</dbReference>
<name>Q8WSN9_CAEEL</name>
<dbReference type="GO" id="GO:0008270">
    <property type="term" value="F:zinc ion binding"/>
    <property type="evidence" value="ECO:0007669"/>
    <property type="project" value="UniProtKB-KW"/>
</dbReference>
<dbReference type="Pfam" id="PF00105">
    <property type="entry name" value="zf-C4"/>
    <property type="match status" value="1"/>
</dbReference>
<evidence type="ECO:0000256" key="8">
    <source>
        <dbReference type="ARBA" id="ARBA00023242"/>
    </source>
</evidence>
<proteinExistence type="inferred from homology"/>
<keyword evidence="3 9" id="KW-0862">Zinc</keyword>
<dbReference type="PANTHER" id="PTHR46011:SF14">
    <property type="entry name" value="NUCLEAR HORMONE RECEPTOR FAMILY"/>
    <property type="match status" value="1"/>
</dbReference>
<organism evidence="12 13">
    <name type="scientific">Caenorhabditis elegans</name>
    <dbReference type="NCBI Taxonomy" id="6239"/>
    <lineage>
        <taxon>Eukaryota</taxon>
        <taxon>Metazoa</taxon>
        <taxon>Ecdysozoa</taxon>
        <taxon>Nematoda</taxon>
        <taxon>Chromadorea</taxon>
        <taxon>Rhabditida</taxon>
        <taxon>Rhabditina</taxon>
        <taxon>Rhabditomorpha</taxon>
        <taxon>Rhabditoidea</taxon>
        <taxon>Rhabditidae</taxon>
        <taxon>Peloderinae</taxon>
        <taxon>Caenorhabditis</taxon>
    </lineage>
</organism>
<dbReference type="SMART" id="SM00399">
    <property type="entry name" value="ZnF_C4"/>
    <property type="match status" value="1"/>
</dbReference>
<dbReference type="GO" id="GO:0005634">
    <property type="term" value="C:nucleus"/>
    <property type="evidence" value="ECO:0000318"/>
    <property type="project" value="GO_Central"/>
</dbReference>
<evidence type="ECO:0000256" key="9">
    <source>
        <dbReference type="RuleBase" id="RU004334"/>
    </source>
</evidence>
<evidence type="ECO:0000256" key="6">
    <source>
        <dbReference type="ARBA" id="ARBA00023163"/>
    </source>
</evidence>
<dbReference type="Pfam" id="PF00104">
    <property type="entry name" value="Hormone_recep"/>
    <property type="match status" value="1"/>
</dbReference>
<dbReference type="PANTHER" id="PTHR46011">
    <property type="entry name" value="NUCLEAR HORMONE RECEPTOR FAMILY MEMBER NHR-86-RELATED"/>
    <property type="match status" value="1"/>
</dbReference>
<comment type="subcellular location">
    <subcellularLocation>
        <location evidence="9">Nucleus</location>
    </subcellularLocation>
</comment>
<dbReference type="GO" id="GO:0003700">
    <property type="term" value="F:DNA-binding transcription factor activity"/>
    <property type="evidence" value="ECO:0000318"/>
    <property type="project" value="GO_Central"/>
</dbReference>
<dbReference type="GeneID" id="176972"/>
<keyword evidence="1 9" id="KW-0479">Metal-binding</keyword>
<dbReference type="InterPro" id="IPR000536">
    <property type="entry name" value="Nucl_hrmn_rcpt_lig-bd"/>
</dbReference>
<feature type="domain" description="NR LBD" evidence="11">
    <location>
        <begin position="72"/>
        <end position="362"/>
    </location>
</feature>
<dbReference type="Gene3D" id="3.30.50.10">
    <property type="entry name" value="Erythroid Transcription Factor GATA-1, subunit A"/>
    <property type="match status" value="1"/>
</dbReference>
<evidence type="ECO:0000256" key="3">
    <source>
        <dbReference type="ARBA" id="ARBA00022833"/>
    </source>
</evidence>
<dbReference type="PhylomeDB" id="Q8WSN9"/>
<dbReference type="SUPFAM" id="SSF57716">
    <property type="entry name" value="Glucocorticoid receptor-like (DNA-binding domain)"/>
    <property type="match status" value="1"/>
</dbReference>
<dbReference type="AlphaFoldDB" id="Q8WSN9"/>
<dbReference type="KEGG" id="cel:CELE_Y41D4B.7"/>
<keyword evidence="13" id="KW-1185">Reference proteome</keyword>
<dbReference type="OrthoDB" id="5830034at2759"/>
<evidence type="ECO:0000313" key="12">
    <source>
        <dbReference type="EMBL" id="CCD66707.1"/>
    </source>
</evidence>
<dbReference type="AGR" id="WB:WBGene00003677"/>
<evidence type="ECO:0000313" key="14">
    <source>
        <dbReference type="WormBase" id="Y41D4B.7"/>
    </source>
</evidence>
<sequence>MAPPCPVCQAPSNGFHFGVEVCSACSSFFRRAVFKNRKFRCYGEPVNSCEVISTGNALCKGCRLAKCLAVGMKKETVQQGRESYGKRELALVSLQRSSLNIRLEFPVPYFMMESVKNQYTHLESVRLVVHLNEGAIATPKRHTYKDTDKLMFREYDVVTRWVINSFPQLADFPSDQRTILLKHFYLQFFILESGFIACKKGRNDVWFLPSGDYIDCKNLASFYRDPTLTKVTTQPTPPENAAKVMKGTCTGCRRKVWNTMLKDNIDQFEFFALSALILFQTGLEGQSESCMETCKKIRSTVQRELLQYYAAKNTDTIRMGNVLSLLPSVLSSTYKMLDDMELMYIMNKKDNSFFNFFTGREYV</sequence>
<keyword evidence="7 9" id="KW-0675">Receptor</keyword>
<dbReference type="RefSeq" id="NP_001379772.1">
    <property type="nucleotide sequence ID" value="NM_001392257.1"/>
</dbReference>
<dbReference type="EMBL" id="BX284604">
    <property type="protein sequence ID" value="CCD66707.1"/>
    <property type="molecule type" value="Genomic_DNA"/>
</dbReference>
<dbReference type="SUPFAM" id="SSF48508">
    <property type="entry name" value="Nuclear receptor ligand-binding domain"/>
    <property type="match status" value="1"/>
</dbReference>
<dbReference type="eggNOG" id="KOG3575">
    <property type="taxonomic scope" value="Eukaryota"/>
</dbReference>
<dbReference type="Bgee" id="WBGene00003677">
    <property type="expression patterns" value="Expressed in larva and 3 other cell types or tissues"/>
</dbReference>
<dbReference type="PaxDb" id="6239-Y41D4B.7"/>
<dbReference type="WormBase" id="Y41D4B.7">
    <property type="protein sequence ID" value="CE30005"/>
    <property type="gene ID" value="WBGene00003677"/>
    <property type="gene designation" value="nhr-87"/>
</dbReference>